<dbReference type="Gene3D" id="1.10.287.500">
    <property type="entry name" value="Helix hairpin bin"/>
    <property type="match status" value="2"/>
</dbReference>
<reference evidence="2 3" key="1">
    <citation type="submission" date="2018-07" db="EMBL/GenBank/DDBJ databases">
        <title>Genomic Encyclopedia of Type Strains, Phase III (KMG-III): the genomes of soil and plant-associated and newly described type strains.</title>
        <authorList>
            <person name="Whitman W."/>
        </authorList>
    </citation>
    <scope>NUCLEOTIDE SEQUENCE [LARGE SCALE GENOMIC DNA]</scope>
    <source>
        <strain evidence="2 3">CECT 8488</strain>
    </source>
</reference>
<protein>
    <submittedName>
        <fullName evidence="2">Chemotaxis protein CheZ</fullName>
    </submittedName>
</protein>
<dbReference type="RefSeq" id="WP_115936716.1">
    <property type="nucleotide sequence ID" value="NZ_QRDW01000004.1"/>
</dbReference>
<keyword evidence="3" id="KW-1185">Reference proteome</keyword>
<organism evidence="2 3">
    <name type="scientific">Aestuariispira insulae</name>
    <dbReference type="NCBI Taxonomy" id="1461337"/>
    <lineage>
        <taxon>Bacteria</taxon>
        <taxon>Pseudomonadati</taxon>
        <taxon>Pseudomonadota</taxon>
        <taxon>Alphaproteobacteria</taxon>
        <taxon>Rhodospirillales</taxon>
        <taxon>Kiloniellaceae</taxon>
        <taxon>Aestuariispira</taxon>
    </lineage>
</organism>
<gene>
    <name evidence="2" type="ORF">DFP90_104201</name>
</gene>
<dbReference type="OrthoDB" id="7269965at2"/>
<feature type="region of interest" description="Disordered" evidence="1">
    <location>
        <begin position="164"/>
        <end position="184"/>
    </location>
</feature>
<dbReference type="InterPro" id="IPR007439">
    <property type="entry name" value="Chemotax_Pase_CheZ"/>
</dbReference>
<name>A0A3D9HN80_9PROT</name>
<dbReference type="SUPFAM" id="SSF75708">
    <property type="entry name" value="Chemotaxis phosphatase CheZ"/>
    <property type="match status" value="1"/>
</dbReference>
<evidence type="ECO:0000256" key="1">
    <source>
        <dbReference type="SAM" id="MobiDB-lite"/>
    </source>
</evidence>
<comment type="caution">
    <text evidence="2">The sequence shown here is derived from an EMBL/GenBank/DDBJ whole genome shotgun (WGS) entry which is preliminary data.</text>
</comment>
<sequence length="184" mass="20483">MVSTNALDGISDVRLKNEIISLVQYIHRFREEVAQMVARENDQTKFDSMAEQLDAIVSATEKATHSILESVESIDEIVEKIRSASGDEERNSLCDEIGDKTMAAMEACTFQDITGQRVNKIVRSMQFVEERVETMTQLWGKDEISAMADGIATDEREGDAALLNGPALETESSISQDDIDKLFD</sequence>
<dbReference type="Pfam" id="PF04344">
    <property type="entry name" value="CheZ"/>
    <property type="match status" value="1"/>
</dbReference>
<dbReference type="Proteomes" id="UP000256845">
    <property type="component" value="Unassembled WGS sequence"/>
</dbReference>
<accession>A0A3D9HN80</accession>
<proteinExistence type="predicted"/>
<evidence type="ECO:0000313" key="2">
    <source>
        <dbReference type="EMBL" id="RED50929.1"/>
    </source>
</evidence>
<dbReference type="GO" id="GO:0050920">
    <property type="term" value="P:regulation of chemotaxis"/>
    <property type="evidence" value="ECO:0007669"/>
    <property type="project" value="InterPro"/>
</dbReference>
<evidence type="ECO:0000313" key="3">
    <source>
        <dbReference type="Proteomes" id="UP000256845"/>
    </source>
</evidence>
<dbReference type="GO" id="GO:0003824">
    <property type="term" value="F:catalytic activity"/>
    <property type="evidence" value="ECO:0007669"/>
    <property type="project" value="InterPro"/>
</dbReference>
<dbReference type="EMBL" id="QRDW01000004">
    <property type="protein sequence ID" value="RED50929.1"/>
    <property type="molecule type" value="Genomic_DNA"/>
</dbReference>
<dbReference type="AlphaFoldDB" id="A0A3D9HN80"/>
<dbReference type="GO" id="GO:0009288">
    <property type="term" value="C:bacterial-type flagellum"/>
    <property type="evidence" value="ECO:0007669"/>
    <property type="project" value="InterPro"/>
</dbReference>